<evidence type="ECO:0000313" key="1">
    <source>
        <dbReference type="EMBL" id="MEQ2210898.1"/>
    </source>
</evidence>
<sequence>SYSLKPSEEVRSFSFRNISKNLRIISTLLDDSTNISTICFPIVPFTTLPAVVTGH</sequence>
<organism evidence="1 2">
    <name type="scientific">Xenoophorus captivus</name>
    <dbReference type="NCBI Taxonomy" id="1517983"/>
    <lineage>
        <taxon>Eukaryota</taxon>
        <taxon>Metazoa</taxon>
        <taxon>Chordata</taxon>
        <taxon>Craniata</taxon>
        <taxon>Vertebrata</taxon>
        <taxon>Euteleostomi</taxon>
        <taxon>Actinopterygii</taxon>
        <taxon>Neopterygii</taxon>
        <taxon>Teleostei</taxon>
        <taxon>Neoteleostei</taxon>
        <taxon>Acanthomorphata</taxon>
        <taxon>Ovalentaria</taxon>
        <taxon>Atherinomorphae</taxon>
        <taxon>Cyprinodontiformes</taxon>
        <taxon>Goodeidae</taxon>
        <taxon>Xenoophorus</taxon>
    </lineage>
</organism>
<protein>
    <submittedName>
        <fullName evidence="1">Uncharacterized protein</fullName>
    </submittedName>
</protein>
<keyword evidence="2" id="KW-1185">Reference proteome</keyword>
<proteinExistence type="predicted"/>
<comment type="caution">
    <text evidence="1">The sequence shown here is derived from an EMBL/GenBank/DDBJ whole genome shotgun (WGS) entry which is preliminary data.</text>
</comment>
<dbReference type="Proteomes" id="UP001434883">
    <property type="component" value="Unassembled WGS sequence"/>
</dbReference>
<accession>A0ABV0RTI6</accession>
<feature type="non-terminal residue" evidence="1">
    <location>
        <position position="1"/>
    </location>
</feature>
<gene>
    <name evidence="1" type="ORF">XENOCAPTIV_021510</name>
</gene>
<dbReference type="EMBL" id="JAHRIN010055120">
    <property type="protein sequence ID" value="MEQ2210898.1"/>
    <property type="molecule type" value="Genomic_DNA"/>
</dbReference>
<name>A0ABV0RTI6_9TELE</name>
<reference evidence="1 2" key="1">
    <citation type="submission" date="2021-06" db="EMBL/GenBank/DDBJ databases">
        <authorList>
            <person name="Palmer J.M."/>
        </authorList>
    </citation>
    <scope>NUCLEOTIDE SEQUENCE [LARGE SCALE GENOMIC DNA]</scope>
    <source>
        <strain evidence="1 2">XC_2019</strain>
        <tissue evidence="1">Muscle</tissue>
    </source>
</reference>
<evidence type="ECO:0000313" key="2">
    <source>
        <dbReference type="Proteomes" id="UP001434883"/>
    </source>
</evidence>